<dbReference type="PANTHER" id="PTHR31410">
    <property type="entry name" value="TRANSMEMBRANE PROTEIN 246"/>
    <property type="match status" value="1"/>
</dbReference>
<evidence type="ECO:0000313" key="2">
    <source>
        <dbReference type="WBParaSite" id="ACAC_0000262501-mRNA-1"/>
    </source>
</evidence>
<dbReference type="WBParaSite" id="ACAC_0000262501-mRNA-1">
    <property type="protein sequence ID" value="ACAC_0000262501-mRNA-1"/>
    <property type="gene ID" value="ACAC_0000262501"/>
</dbReference>
<dbReference type="Proteomes" id="UP000035642">
    <property type="component" value="Unassembled WGS sequence"/>
</dbReference>
<evidence type="ECO:0000313" key="1">
    <source>
        <dbReference type="Proteomes" id="UP000035642"/>
    </source>
</evidence>
<sequence>MMTSLMKQLDQRQEIDYVKMYHPTHLRKIPSLPMVTRSSIYAALFIVVKTDLRYYVTDTVYMSMAESCCTPAVLFRTQKIPQIVDRLSTESRRSAAEGNAKDHILDDSPFIGRQTDTNLVVHIGSMSSIRHRRITLDEVLVVESRKNL</sequence>
<dbReference type="GO" id="GO:0000139">
    <property type="term" value="C:Golgi membrane"/>
    <property type="evidence" value="ECO:0007669"/>
    <property type="project" value="InterPro"/>
</dbReference>
<reference evidence="1" key="1">
    <citation type="submission" date="2012-09" db="EMBL/GenBank/DDBJ databases">
        <authorList>
            <person name="Martin A.A."/>
        </authorList>
    </citation>
    <scope>NUCLEOTIDE SEQUENCE</scope>
</reference>
<dbReference type="GO" id="GO:0006506">
    <property type="term" value="P:GPI anchor biosynthetic process"/>
    <property type="evidence" value="ECO:0007669"/>
    <property type="project" value="InterPro"/>
</dbReference>
<protein>
    <submittedName>
        <fullName evidence="2">Uncharacterized protein</fullName>
    </submittedName>
</protein>
<dbReference type="PANTHER" id="PTHR31410:SF1">
    <property type="entry name" value="POST-GPI ATTACHMENT TO PROTEINS FACTOR 4"/>
    <property type="match status" value="1"/>
</dbReference>
<name>A0A0K0CYB7_ANGCA</name>
<dbReference type="AlphaFoldDB" id="A0A0K0CYB7"/>
<dbReference type="InterPro" id="IPR029675">
    <property type="entry name" value="PGAP4"/>
</dbReference>
<reference evidence="2" key="2">
    <citation type="submission" date="2017-02" db="UniProtKB">
        <authorList>
            <consortium name="WormBaseParasite"/>
        </authorList>
    </citation>
    <scope>IDENTIFICATION</scope>
</reference>
<proteinExistence type="predicted"/>
<dbReference type="GO" id="GO:0016757">
    <property type="term" value="F:glycosyltransferase activity"/>
    <property type="evidence" value="ECO:0007669"/>
    <property type="project" value="InterPro"/>
</dbReference>
<accession>A0A0K0CYB7</accession>
<dbReference type="STRING" id="6313.A0A0K0CYB7"/>
<organism evidence="1 2">
    <name type="scientific">Angiostrongylus cantonensis</name>
    <name type="common">Rat lungworm</name>
    <dbReference type="NCBI Taxonomy" id="6313"/>
    <lineage>
        <taxon>Eukaryota</taxon>
        <taxon>Metazoa</taxon>
        <taxon>Ecdysozoa</taxon>
        <taxon>Nematoda</taxon>
        <taxon>Chromadorea</taxon>
        <taxon>Rhabditida</taxon>
        <taxon>Rhabditina</taxon>
        <taxon>Rhabditomorpha</taxon>
        <taxon>Strongyloidea</taxon>
        <taxon>Metastrongylidae</taxon>
        <taxon>Angiostrongylus</taxon>
    </lineage>
</organism>
<keyword evidence="1" id="KW-1185">Reference proteome</keyword>